<accession>A0AAW2LC94</accession>
<proteinExistence type="predicted"/>
<comment type="caution">
    <text evidence="1">The sequence shown here is derived from an EMBL/GenBank/DDBJ whole genome shotgun (WGS) entry which is preliminary data.</text>
</comment>
<sequence length="123" mass="13957">MDACPSSYCYGCGGPYDYDELGLANYFFNVVHAADQPLWDGCTQSQLSVVAELVNIKANGHISKRIYDRRSQWTNRILPSDHTLPGDYYNMKKLVKDLGLAVEKIHACKNGCMLYWKDDVDLE</sequence>
<organism evidence="1">
    <name type="scientific">Sesamum angustifolium</name>
    <dbReference type="NCBI Taxonomy" id="2727405"/>
    <lineage>
        <taxon>Eukaryota</taxon>
        <taxon>Viridiplantae</taxon>
        <taxon>Streptophyta</taxon>
        <taxon>Embryophyta</taxon>
        <taxon>Tracheophyta</taxon>
        <taxon>Spermatophyta</taxon>
        <taxon>Magnoliopsida</taxon>
        <taxon>eudicotyledons</taxon>
        <taxon>Gunneridae</taxon>
        <taxon>Pentapetalae</taxon>
        <taxon>asterids</taxon>
        <taxon>lamiids</taxon>
        <taxon>Lamiales</taxon>
        <taxon>Pedaliaceae</taxon>
        <taxon>Sesamum</taxon>
    </lineage>
</organism>
<protein>
    <submittedName>
        <fullName evidence="1">Uncharacterized protein</fullName>
    </submittedName>
</protein>
<name>A0AAW2LC94_9LAMI</name>
<dbReference type="EMBL" id="JACGWK010000014">
    <property type="protein sequence ID" value="KAL0316967.1"/>
    <property type="molecule type" value="Genomic_DNA"/>
</dbReference>
<reference evidence="1" key="2">
    <citation type="journal article" date="2024" name="Plant">
        <title>Genomic evolution and insights into agronomic trait innovations of Sesamum species.</title>
        <authorList>
            <person name="Miao H."/>
            <person name="Wang L."/>
            <person name="Qu L."/>
            <person name="Liu H."/>
            <person name="Sun Y."/>
            <person name="Le M."/>
            <person name="Wang Q."/>
            <person name="Wei S."/>
            <person name="Zheng Y."/>
            <person name="Lin W."/>
            <person name="Duan Y."/>
            <person name="Cao H."/>
            <person name="Xiong S."/>
            <person name="Wang X."/>
            <person name="Wei L."/>
            <person name="Li C."/>
            <person name="Ma Q."/>
            <person name="Ju M."/>
            <person name="Zhao R."/>
            <person name="Li G."/>
            <person name="Mu C."/>
            <person name="Tian Q."/>
            <person name="Mei H."/>
            <person name="Zhang T."/>
            <person name="Gao T."/>
            <person name="Zhang H."/>
        </authorList>
    </citation>
    <scope>NUCLEOTIDE SEQUENCE</scope>
    <source>
        <strain evidence="1">G01</strain>
    </source>
</reference>
<dbReference type="AlphaFoldDB" id="A0AAW2LC94"/>
<evidence type="ECO:0000313" key="1">
    <source>
        <dbReference type="EMBL" id="KAL0316967.1"/>
    </source>
</evidence>
<dbReference type="PANTHER" id="PTHR10775">
    <property type="entry name" value="OS08G0208400 PROTEIN"/>
    <property type="match status" value="1"/>
</dbReference>
<dbReference type="PANTHER" id="PTHR10775:SF188">
    <property type="entry name" value="TRANSPOSASE-ASSOCIATED DOMAIN-CONTAINING PROTEIN"/>
    <property type="match status" value="1"/>
</dbReference>
<reference evidence="1" key="1">
    <citation type="submission" date="2020-06" db="EMBL/GenBank/DDBJ databases">
        <authorList>
            <person name="Li T."/>
            <person name="Hu X."/>
            <person name="Zhang T."/>
            <person name="Song X."/>
            <person name="Zhang H."/>
            <person name="Dai N."/>
            <person name="Sheng W."/>
            <person name="Hou X."/>
            <person name="Wei L."/>
        </authorList>
    </citation>
    <scope>NUCLEOTIDE SEQUENCE</scope>
    <source>
        <strain evidence="1">G01</strain>
        <tissue evidence="1">Leaf</tissue>
    </source>
</reference>
<gene>
    <name evidence="1" type="ORF">Sangu_2111000</name>
</gene>